<dbReference type="InterPro" id="IPR002885">
    <property type="entry name" value="PPR_rpt"/>
</dbReference>
<dbReference type="AlphaFoldDB" id="A0A830BUT4"/>
<keyword evidence="1" id="KW-0677">Repeat</keyword>
<dbReference type="Pfam" id="PF01535">
    <property type="entry name" value="PPR"/>
    <property type="match status" value="2"/>
</dbReference>
<evidence type="ECO:0000256" key="1">
    <source>
        <dbReference type="ARBA" id="ARBA00022737"/>
    </source>
</evidence>
<reference evidence="4" key="1">
    <citation type="submission" date="2020-07" db="EMBL/GenBank/DDBJ databases">
        <title>Ethylene signaling mediates host invasion by parasitic plants.</title>
        <authorList>
            <person name="Yoshida S."/>
        </authorList>
    </citation>
    <scope>NUCLEOTIDE SEQUENCE</scope>
    <source>
        <strain evidence="4">Okayama</strain>
    </source>
</reference>
<evidence type="ECO:0000313" key="4">
    <source>
        <dbReference type="EMBL" id="GFP91230.1"/>
    </source>
</evidence>
<evidence type="ECO:0000256" key="3">
    <source>
        <dbReference type="SAM" id="Phobius"/>
    </source>
</evidence>
<feature type="repeat" description="PPR" evidence="2">
    <location>
        <begin position="164"/>
        <end position="196"/>
    </location>
</feature>
<dbReference type="InterPro" id="IPR050421">
    <property type="entry name" value="PPR"/>
</dbReference>
<comment type="caution">
    <text evidence="4">The sequence shown here is derived from an EMBL/GenBank/DDBJ whole genome shotgun (WGS) entry which is preliminary data.</text>
</comment>
<dbReference type="InterPro" id="IPR011990">
    <property type="entry name" value="TPR-like_helical_dom_sf"/>
</dbReference>
<keyword evidence="3" id="KW-1133">Transmembrane helix</keyword>
<keyword evidence="3" id="KW-0472">Membrane</keyword>
<organism evidence="4 5">
    <name type="scientific">Phtheirospermum japonicum</name>
    <dbReference type="NCBI Taxonomy" id="374723"/>
    <lineage>
        <taxon>Eukaryota</taxon>
        <taxon>Viridiplantae</taxon>
        <taxon>Streptophyta</taxon>
        <taxon>Embryophyta</taxon>
        <taxon>Tracheophyta</taxon>
        <taxon>Spermatophyta</taxon>
        <taxon>Magnoliopsida</taxon>
        <taxon>eudicotyledons</taxon>
        <taxon>Gunneridae</taxon>
        <taxon>Pentapetalae</taxon>
        <taxon>asterids</taxon>
        <taxon>lamiids</taxon>
        <taxon>Lamiales</taxon>
        <taxon>Orobanchaceae</taxon>
        <taxon>Orobanchaceae incertae sedis</taxon>
        <taxon>Phtheirospermum</taxon>
    </lineage>
</organism>
<evidence type="ECO:0000313" key="5">
    <source>
        <dbReference type="Proteomes" id="UP000653305"/>
    </source>
</evidence>
<dbReference type="OrthoDB" id="185373at2759"/>
<name>A0A830BUT4_9LAMI</name>
<keyword evidence="3" id="KW-0812">Transmembrane</keyword>
<feature type="transmembrane region" description="Helical" evidence="3">
    <location>
        <begin position="56"/>
        <end position="75"/>
    </location>
</feature>
<gene>
    <name evidence="4" type="ORF">PHJA_001267000</name>
</gene>
<dbReference type="NCBIfam" id="TIGR00756">
    <property type="entry name" value="PPR"/>
    <property type="match status" value="2"/>
</dbReference>
<dbReference type="PROSITE" id="PS51375">
    <property type="entry name" value="PPR"/>
    <property type="match status" value="2"/>
</dbReference>
<evidence type="ECO:0000256" key="2">
    <source>
        <dbReference type="PROSITE-ProRule" id="PRU00708"/>
    </source>
</evidence>
<protein>
    <submittedName>
        <fullName evidence="4">Pentatricopeptide repeat-containing protein at3g22690</fullName>
    </submittedName>
</protein>
<dbReference type="PANTHER" id="PTHR47928">
    <property type="entry name" value="REPEAT-CONTAINING PROTEIN, PUTATIVE-RELATED"/>
    <property type="match status" value="1"/>
</dbReference>
<feature type="repeat" description="PPR" evidence="2">
    <location>
        <begin position="94"/>
        <end position="128"/>
    </location>
</feature>
<keyword evidence="5" id="KW-1185">Reference proteome</keyword>
<dbReference type="PANTHER" id="PTHR47928:SF207">
    <property type="entry name" value="PENTATRICOPEPTIDE REPEAT-CONTAINING PROTEIN"/>
    <property type="match status" value="1"/>
</dbReference>
<proteinExistence type="predicted"/>
<accession>A0A830BUT4</accession>
<dbReference type="Gene3D" id="1.25.40.10">
    <property type="entry name" value="Tetratricopeptide repeat domain"/>
    <property type="match status" value="2"/>
</dbReference>
<sequence>MIEHSVRPDELTFPDVLKACSKLRALKEGAEIHAQGMFEAQGIFFQYLETQSLLRILWFICMLAVVIYSLVYMYACCGHLDLARKVFDGISERSAITWSSMLSGYVRCGHWEEVMGLCREKLKLGVRFNEATLISVLTACGRLRGLELGEWIYNYVFQSGLMRNDSLMTSLVDMYAKCGFVDTAFELFDKMYKRML</sequence>
<dbReference type="EMBL" id="BMAC01000238">
    <property type="protein sequence ID" value="GFP91230.1"/>
    <property type="molecule type" value="Genomic_DNA"/>
</dbReference>
<dbReference type="Proteomes" id="UP000653305">
    <property type="component" value="Unassembled WGS sequence"/>
</dbReference>